<evidence type="ECO:0000259" key="1">
    <source>
        <dbReference type="PROSITE" id="PS51707"/>
    </source>
</evidence>
<proteinExistence type="predicted"/>
<evidence type="ECO:0000313" key="2">
    <source>
        <dbReference type="EMBL" id="KAK2183065.1"/>
    </source>
</evidence>
<dbReference type="GO" id="GO:0016462">
    <property type="term" value="F:pyrophosphatase activity"/>
    <property type="evidence" value="ECO:0007669"/>
    <property type="project" value="UniProtKB-ARBA"/>
</dbReference>
<comment type="caution">
    <text evidence="2">The sequence shown here is derived from an EMBL/GenBank/DDBJ whole genome shotgun (WGS) entry which is preliminary data.</text>
</comment>
<gene>
    <name evidence="2" type="ORF">NP493_324g00014</name>
</gene>
<dbReference type="InterPro" id="IPR033469">
    <property type="entry name" value="CYTH-like_dom_sf"/>
</dbReference>
<sequence length="173" mass="19377">MPKNVEIKANVEDVKKLKVLAEELSLMEGKLIVQEDTFFLVPNGRLKLREIQDDKAQLIFYKRSDTTSAKLCEFHTTNVSDPKQLKCVLGAALGVRGVLKKQRLLYMVDQTRIHIDQVEGLGEFMELEVVLGESDTVEGGVKIAQDLMDKLGISKTDLIDVAYIDLLLAKTNT</sequence>
<dbReference type="AlphaFoldDB" id="A0AAD9L553"/>
<evidence type="ECO:0000313" key="3">
    <source>
        <dbReference type="Proteomes" id="UP001209878"/>
    </source>
</evidence>
<dbReference type="PANTHER" id="PTHR21028">
    <property type="entry name" value="SI:CH211-156B7.4"/>
    <property type="match status" value="1"/>
</dbReference>
<dbReference type="PROSITE" id="PS51707">
    <property type="entry name" value="CYTH"/>
    <property type="match status" value="1"/>
</dbReference>
<keyword evidence="3" id="KW-1185">Reference proteome</keyword>
<dbReference type="Proteomes" id="UP001209878">
    <property type="component" value="Unassembled WGS sequence"/>
</dbReference>
<feature type="domain" description="CYTH" evidence="1">
    <location>
        <begin position="2"/>
        <end position="169"/>
    </location>
</feature>
<dbReference type="PANTHER" id="PTHR21028:SF2">
    <property type="entry name" value="CYTH DOMAIN-CONTAINING PROTEIN"/>
    <property type="match status" value="1"/>
</dbReference>
<dbReference type="InterPro" id="IPR023577">
    <property type="entry name" value="CYTH_domain"/>
</dbReference>
<dbReference type="CDD" id="cd07890">
    <property type="entry name" value="CYTH-like_AC_IV-like"/>
    <property type="match status" value="1"/>
</dbReference>
<reference evidence="2" key="1">
    <citation type="journal article" date="2023" name="Mol. Biol. Evol.">
        <title>Third-Generation Sequencing Reveals the Adaptive Role of the Epigenome in Three Deep-Sea Polychaetes.</title>
        <authorList>
            <person name="Perez M."/>
            <person name="Aroh O."/>
            <person name="Sun Y."/>
            <person name="Lan Y."/>
            <person name="Juniper S.K."/>
            <person name="Young C.R."/>
            <person name="Angers B."/>
            <person name="Qian P.Y."/>
        </authorList>
    </citation>
    <scope>NUCLEOTIDE SEQUENCE</scope>
    <source>
        <strain evidence="2">R07B-5</strain>
    </source>
</reference>
<dbReference type="Pfam" id="PF01928">
    <property type="entry name" value="CYTH"/>
    <property type="match status" value="1"/>
</dbReference>
<protein>
    <recommendedName>
        <fullName evidence="1">CYTH domain-containing protein</fullName>
    </recommendedName>
</protein>
<dbReference type="EMBL" id="JAODUO010000324">
    <property type="protein sequence ID" value="KAK2183065.1"/>
    <property type="molecule type" value="Genomic_DNA"/>
</dbReference>
<dbReference type="Gene3D" id="2.40.320.10">
    <property type="entry name" value="Hypothetical Protein Pfu-838710-001"/>
    <property type="match status" value="1"/>
</dbReference>
<dbReference type="InterPro" id="IPR008173">
    <property type="entry name" value="Adenylyl_cyclase_CyaB"/>
</dbReference>
<dbReference type="SMART" id="SM01118">
    <property type="entry name" value="CYTH"/>
    <property type="match status" value="1"/>
</dbReference>
<accession>A0AAD9L553</accession>
<name>A0AAD9L553_RIDPI</name>
<organism evidence="2 3">
    <name type="scientific">Ridgeia piscesae</name>
    <name type="common">Tubeworm</name>
    <dbReference type="NCBI Taxonomy" id="27915"/>
    <lineage>
        <taxon>Eukaryota</taxon>
        <taxon>Metazoa</taxon>
        <taxon>Spiralia</taxon>
        <taxon>Lophotrochozoa</taxon>
        <taxon>Annelida</taxon>
        <taxon>Polychaeta</taxon>
        <taxon>Sedentaria</taxon>
        <taxon>Canalipalpata</taxon>
        <taxon>Sabellida</taxon>
        <taxon>Siboglinidae</taxon>
        <taxon>Ridgeia</taxon>
    </lineage>
</organism>
<dbReference type="SUPFAM" id="SSF55154">
    <property type="entry name" value="CYTH-like phosphatases"/>
    <property type="match status" value="1"/>
</dbReference>